<dbReference type="SMART" id="SM00388">
    <property type="entry name" value="HisKA"/>
    <property type="match status" value="1"/>
</dbReference>
<dbReference type="InterPro" id="IPR000014">
    <property type="entry name" value="PAS"/>
</dbReference>
<keyword evidence="14" id="KW-0131">Cell cycle</keyword>
<evidence type="ECO:0000256" key="4">
    <source>
        <dbReference type="ARBA" id="ARBA00022475"/>
    </source>
</evidence>
<keyword evidence="10" id="KW-0067">ATP-binding</keyword>
<dbReference type="EC" id="2.7.13.3" evidence="3"/>
<dbReference type="Pfam" id="PF13426">
    <property type="entry name" value="PAS_9"/>
    <property type="match status" value="1"/>
</dbReference>
<dbReference type="Pfam" id="PF02518">
    <property type="entry name" value="HATPase_c"/>
    <property type="match status" value="1"/>
</dbReference>
<feature type="transmembrane region" description="Helical" evidence="16">
    <location>
        <begin position="73"/>
        <end position="97"/>
    </location>
</feature>
<dbReference type="CDD" id="cd16922">
    <property type="entry name" value="HATPase_EvgS-ArcB-TorS-like"/>
    <property type="match status" value="1"/>
</dbReference>
<dbReference type="SUPFAM" id="SSF55874">
    <property type="entry name" value="ATPase domain of HSP90 chaperone/DNA topoisomerase II/histidine kinase"/>
    <property type="match status" value="1"/>
</dbReference>
<evidence type="ECO:0000256" key="10">
    <source>
        <dbReference type="ARBA" id="ARBA00022840"/>
    </source>
</evidence>
<dbReference type="InterPro" id="IPR005467">
    <property type="entry name" value="His_kinase_dom"/>
</dbReference>
<evidence type="ECO:0000313" key="19">
    <source>
        <dbReference type="EMBL" id="QDU63365.1"/>
    </source>
</evidence>
<dbReference type="Gene3D" id="3.30.450.20">
    <property type="entry name" value="PAS domain"/>
    <property type="match status" value="1"/>
</dbReference>
<dbReference type="KEGG" id="knv:Pan216_42430"/>
<dbReference type="FunFam" id="1.10.287.130:FF:000038">
    <property type="entry name" value="Sensory transduction histidine kinase"/>
    <property type="match status" value="1"/>
</dbReference>
<keyword evidence="20" id="KW-1185">Reference proteome</keyword>
<evidence type="ECO:0000313" key="20">
    <source>
        <dbReference type="Proteomes" id="UP000317093"/>
    </source>
</evidence>
<comment type="catalytic activity">
    <reaction evidence="1">
        <text>ATP + protein L-histidine = ADP + protein N-phospho-L-histidine.</text>
        <dbReference type="EC" id="2.7.13.3"/>
    </reaction>
</comment>
<dbReference type="SUPFAM" id="SSF47384">
    <property type="entry name" value="Homodimeric domain of signal transducing histidine kinase"/>
    <property type="match status" value="1"/>
</dbReference>
<dbReference type="SMART" id="SM00448">
    <property type="entry name" value="REC"/>
    <property type="match status" value="1"/>
</dbReference>
<dbReference type="InterPro" id="IPR036097">
    <property type="entry name" value="HisK_dim/P_sf"/>
</dbReference>
<evidence type="ECO:0000256" key="1">
    <source>
        <dbReference type="ARBA" id="ARBA00000085"/>
    </source>
</evidence>
<dbReference type="PANTHER" id="PTHR45339">
    <property type="entry name" value="HYBRID SIGNAL TRANSDUCTION HISTIDINE KINASE J"/>
    <property type="match status" value="1"/>
</dbReference>
<feature type="transmembrane region" description="Helical" evidence="16">
    <location>
        <begin position="151"/>
        <end position="175"/>
    </location>
</feature>
<comment type="subcellular location">
    <subcellularLocation>
        <location evidence="2">Cell membrane</location>
        <topology evidence="2">Multi-pass membrane protein</topology>
    </subcellularLocation>
</comment>
<dbReference type="AlphaFoldDB" id="A0A518B8R3"/>
<keyword evidence="8" id="KW-0547">Nucleotide-binding</keyword>
<dbReference type="PRINTS" id="PR00344">
    <property type="entry name" value="BCTRLSENSOR"/>
</dbReference>
<dbReference type="Pfam" id="PF00072">
    <property type="entry name" value="Response_reg"/>
    <property type="match status" value="1"/>
</dbReference>
<evidence type="ECO:0000256" key="5">
    <source>
        <dbReference type="ARBA" id="ARBA00022553"/>
    </source>
</evidence>
<evidence type="ECO:0000259" key="17">
    <source>
        <dbReference type="PROSITE" id="PS50109"/>
    </source>
</evidence>
<reference evidence="19 20" key="1">
    <citation type="submission" date="2019-02" db="EMBL/GenBank/DDBJ databases">
        <title>Deep-cultivation of Planctomycetes and their phenomic and genomic characterization uncovers novel biology.</title>
        <authorList>
            <person name="Wiegand S."/>
            <person name="Jogler M."/>
            <person name="Boedeker C."/>
            <person name="Pinto D."/>
            <person name="Vollmers J."/>
            <person name="Rivas-Marin E."/>
            <person name="Kohn T."/>
            <person name="Peeters S.H."/>
            <person name="Heuer A."/>
            <person name="Rast P."/>
            <person name="Oberbeckmann S."/>
            <person name="Bunk B."/>
            <person name="Jeske O."/>
            <person name="Meyerdierks A."/>
            <person name="Storesund J.E."/>
            <person name="Kallscheuer N."/>
            <person name="Luecker S."/>
            <person name="Lage O.M."/>
            <person name="Pohl T."/>
            <person name="Merkel B.J."/>
            <person name="Hornburger P."/>
            <person name="Mueller R.-W."/>
            <person name="Bruemmer F."/>
            <person name="Labrenz M."/>
            <person name="Spormann A.M."/>
            <person name="Op den Camp H."/>
            <person name="Overmann J."/>
            <person name="Amann R."/>
            <person name="Jetten M.S.M."/>
            <person name="Mascher T."/>
            <person name="Medema M.H."/>
            <person name="Devos D.P."/>
            <person name="Kaster A.-K."/>
            <person name="Ovreas L."/>
            <person name="Rohde M."/>
            <person name="Galperin M.Y."/>
            <person name="Jogler C."/>
        </authorList>
    </citation>
    <scope>NUCLEOTIDE SEQUENCE [LARGE SCALE GENOMIC DNA]</scope>
    <source>
        <strain evidence="19 20">Pan216</strain>
    </source>
</reference>
<dbReference type="InterPro" id="IPR001789">
    <property type="entry name" value="Sig_transdc_resp-reg_receiver"/>
</dbReference>
<evidence type="ECO:0000256" key="8">
    <source>
        <dbReference type="ARBA" id="ARBA00022741"/>
    </source>
</evidence>
<keyword evidence="11 16" id="KW-1133">Transmembrane helix</keyword>
<evidence type="ECO:0000256" key="7">
    <source>
        <dbReference type="ARBA" id="ARBA00022692"/>
    </source>
</evidence>
<dbReference type="PANTHER" id="PTHR45339:SF1">
    <property type="entry name" value="HYBRID SIGNAL TRANSDUCTION HISTIDINE KINASE J"/>
    <property type="match status" value="1"/>
</dbReference>
<dbReference type="GO" id="GO:0005886">
    <property type="term" value="C:plasma membrane"/>
    <property type="evidence" value="ECO:0007669"/>
    <property type="project" value="UniProtKB-SubCell"/>
</dbReference>
<evidence type="ECO:0000256" key="6">
    <source>
        <dbReference type="ARBA" id="ARBA00022679"/>
    </source>
</evidence>
<feature type="modified residue" description="4-aspartylphosphate" evidence="15">
    <location>
        <position position="752"/>
    </location>
</feature>
<keyword evidence="12" id="KW-0902">Two-component regulatory system</keyword>
<evidence type="ECO:0000256" key="12">
    <source>
        <dbReference type="ARBA" id="ARBA00023012"/>
    </source>
</evidence>
<evidence type="ECO:0000256" key="9">
    <source>
        <dbReference type="ARBA" id="ARBA00022777"/>
    </source>
</evidence>
<evidence type="ECO:0000256" key="16">
    <source>
        <dbReference type="SAM" id="Phobius"/>
    </source>
</evidence>
<feature type="transmembrane region" description="Helical" evidence="16">
    <location>
        <begin position="39"/>
        <end position="61"/>
    </location>
</feature>
<keyword evidence="4" id="KW-1003">Cell membrane</keyword>
<feature type="transmembrane region" description="Helical" evidence="16">
    <location>
        <begin position="239"/>
        <end position="259"/>
    </location>
</feature>
<dbReference type="FunFam" id="3.30.565.10:FF:000010">
    <property type="entry name" value="Sensor histidine kinase RcsC"/>
    <property type="match status" value="1"/>
</dbReference>
<feature type="transmembrane region" description="Helical" evidence="16">
    <location>
        <begin position="214"/>
        <end position="232"/>
    </location>
</feature>
<dbReference type="GO" id="GO:0000155">
    <property type="term" value="F:phosphorelay sensor kinase activity"/>
    <property type="evidence" value="ECO:0007669"/>
    <property type="project" value="InterPro"/>
</dbReference>
<evidence type="ECO:0000256" key="13">
    <source>
        <dbReference type="ARBA" id="ARBA00023136"/>
    </source>
</evidence>
<dbReference type="InterPro" id="IPR036890">
    <property type="entry name" value="HATPase_C_sf"/>
</dbReference>
<dbReference type="InterPro" id="IPR003661">
    <property type="entry name" value="HisK_dim/P_dom"/>
</dbReference>
<gene>
    <name evidence="19" type="primary">luxQ_4</name>
    <name evidence="19" type="ORF">Pan216_42430</name>
</gene>
<feature type="transmembrane region" description="Helical" evidence="16">
    <location>
        <begin position="265"/>
        <end position="286"/>
    </location>
</feature>
<protein>
    <recommendedName>
        <fullName evidence="3">histidine kinase</fullName>
        <ecNumber evidence="3">2.7.13.3</ecNumber>
    </recommendedName>
</protein>
<evidence type="ECO:0000256" key="15">
    <source>
        <dbReference type="PROSITE-ProRule" id="PRU00169"/>
    </source>
</evidence>
<keyword evidence="6 19" id="KW-0808">Transferase</keyword>
<dbReference type="Pfam" id="PF05231">
    <property type="entry name" value="MASE1"/>
    <property type="match status" value="1"/>
</dbReference>
<dbReference type="PROSITE" id="PS50110">
    <property type="entry name" value="RESPONSE_REGULATORY"/>
    <property type="match status" value="1"/>
</dbReference>
<proteinExistence type="predicted"/>
<dbReference type="SUPFAM" id="SSF55785">
    <property type="entry name" value="PYP-like sensor domain (PAS domain)"/>
    <property type="match status" value="1"/>
</dbReference>
<keyword evidence="7 16" id="KW-0812">Transmembrane</keyword>
<dbReference type="GO" id="GO:0005524">
    <property type="term" value="F:ATP binding"/>
    <property type="evidence" value="ECO:0007669"/>
    <property type="project" value="UniProtKB-KW"/>
</dbReference>
<sequence length="833" mass="92220">MRPRGRYVIELLGVAIAYFLAGRLGLYISSIHHSNVSPVWPAAGVGLAAVLLLGIRVWPALSAGAFLVNLSTHAGLFFSLATAVGNVLEPVVAAYLLKRVCDFRNSLERPVDVLSLISVAAVLSTMISATIGVTALYLNGQVFPENIPETWWAWWLGDAAGIFVITPLLLTWCTPPSFEWPKRTEELIAIAATIPTVMMITFGPWLFVSEVEHPLAYLTFPTLLWAGMRFGLRGASTTSFLFAMGAVFSTSIGLGPYHLEAIPKSISLLWLFLIVESTTGLLIAAMTTQRYLAEQSVRDSELLYRVTFQDNRAIKLLFDAETKQIVEANPAACDFYGYSREQLQRMRIPDINMLSEEAIEKEMKRARRSPKESFLFPHRLATGEVRYVEVFPSSLEFKGRQLFFSIIIDVTDRELAIEELRQAKETAEAATRSKSEFLANMSHEIRTPMTAILGFADVLLEDDAIRAAPDERLRDLAAIKRNGQYLMHIINDLLDLSKIEAGRMDVERIDIDLPELISEIIQLIRVRTLDKGLTLRVVPNTRIPETIWSDPLRLRQILINLLGNAVKFTSEGQITLGISCFPGTLSGTIRFDVDDTGIGMTDEQLSRIFRPFSQADSSTTRKYGGTGLGLAVSKRLAEMLGGDITVESQIDVGSTFSLTVDTGKLDDVEWLSSLSPKTELPSSPSVEEAPTVATLDCNVLLAEDGPDNQRLISFHLHKLGARVTIAPNGAEAVGCVLSAVEKDDPYDIILMDMQMPMMDGYSATECLRARGIVTPIIALTAHAMEGDRRKCLDAGCDDYATKPIQRERLLQSIRHQLQQAGTRQLDLVRAERR</sequence>
<feature type="transmembrane region" description="Helical" evidence="16">
    <location>
        <begin position="187"/>
        <end position="208"/>
    </location>
</feature>
<evidence type="ECO:0000259" key="18">
    <source>
        <dbReference type="PROSITE" id="PS50110"/>
    </source>
</evidence>
<keyword evidence="5 15" id="KW-0597">Phosphoprotein</keyword>
<dbReference type="OrthoDB" id="229369at2"/>
<keyword evidence="13 16" id="KW-0472">Membrane</keyword>
<accession>A0A518B8R3</accession>
<dbReference type="InterPro" id="IPR035965">
    <property type="entry name" value="PAS-like_dom_sf"/>
</dbReference>
<dbReference type="CDD" id="cd00130">
    <property type="entry name" value="PAS"/>
    <property type="match status" value="1"/>
</dbReference>
<dbReference type="Pfam" id="PF00512">
    <property type="entry name" value="HisKA"/>
    <property type="match status" value="1"/>
</dbReference>
<dbReference type="SUPFAM" id="SSF52172">
    <property type="entry name" value="CheY-like"/>
    <property type="match status" value="1"/>
</dbReference>
<dbReference type="Gene3D" id="3.40.50.2300">
    <property type="match status" value="1"/>
</dbReference>
<dbReference type="PROSITE" id="PS50109">
    <property type="entry name" value="HIS_KIN"/>
    <property type="match status" value="1"/>
</dbReference>
<dbReference type="RefSeq" id="WP_145260783.1">
    <property type="nucleotide sequence ID" value="NZ_CP036279.1"/>
</dbReference>
<dbReference type="Gene3D" id="1.10.287.130">
    <property type="match status" value="1"/>
</dbReference>
<organism evidence="19 20">
    <name type="scientific">Kolteria novifilia</name>
    <dbReference type="NCBI Taxonomy" id="2527975"/>
    <lineage>
        <taxon>Bacteria</taxon>
        <taxon>Pseudomonadati</taxon>
        <taxon>Planctomycetota</taxon>
        <taxon>Planctomycetia</taxon>
        <taxon>Kolteriales</taxon>
        <taxon>Kolteriaceae</taxon>
        <taxon>Kolteria</taxon>
    </lineage>
</organism>
<feature type="transmembrane region" description="Helical" evidence="16">
    <location>
        <begin position="113"/>
        <end position="139"/>
    </location>
</feature>
<feature type="domain" description="Response regulatory" evidence="18">
    <location>
        <begin position="698"/>
        <end position="817"/>
    </location>
</feature>
<name>A0A518B8R3_9BACT</name>
<dbReference type="NCBIfam" id="TIGR00229">
    <property type="entry name" value="sensory_box"/>
    <property type="match status" value="1"/>
</dbReference>
<dbReference type="InterPro" id="IPR004358">
    <property type="entry name" value="Sig_transdc_His_kin-like_C"/>
</dbReference>
<evidence type="ECO:0000256" key="3">
    <source>
        <dbReference type="ARBA" id="ARBA00012438"/>
    </source>
</evidence>
<dbReference type="Gene3D" id="3.30.565.10">
    <property type="entry name" value="Histidine kinase-like ATPase, C-terminal domain"/>
    <property type="match status" value="1"/>
</dbReference>
<evidence type="ECO:0000256" key="11">
    <source>
        <dbReference type="ARBA" id="ARBA00022989"/>
    </source>
</evidence>
<dbReference type="CDD" id="cd00082">
    <property type="entry name" value="HisKA"/>
    <property type="match status" value="1"/>
</dbReference>
<dbReference type="Proteomes" id="UP000317093">
    <property type="component" value="Chromosome"/>
</dbReference>
<feature type="domain" description="Histidine kinase" evidence="17">
    <location>
        <begin position="440"/>
        <end position="664"/>
    </location>
</feature>
<keyword evidence="9 19" id="KW-0418">Kinase</keyword>
<dbReference type="InterPro" id="IPR003594">
    <property type="entry name" value="HATPase_dom"/>
</dbReference>
<feature type="transmembrane region" description="Helical" evidence="16">
    <location>
        <begin position="6"/>
        <end position="27"/>
    </location>
</feature>
<evidence type="ECO:0000256" key="2">
    <source>
        <dbReference type="ARBA" id="ARBA00004651"/>
    </source>
</evidence>
<dbReference type="InterPro" id="IPR011006">
    <property type="entry name" value="CheY-like_superfamily"/>
</dbReference>
<dbReference type="EMBL" id="CP036279">
    <property type="protein sequence ID" value="QDU63365.1"/>
    <property type="molecule type" value="Genomic_DNA"/>
</dbReference>
<dbReference type="InterPro" id="IPR007895">
    <property type="entry name" value="MASE1"/>
</dbReference>
<dbReference type="SMART" id="SM00387">
    <property type="entry name" value="HATPase_c"/>
    <property type="match status" value="1"/>
</dbReference>
<evidence type="ECO:0000256" key="14">
    <source>
        <dbReference type="ARBA" id="ARBA00023306"/>
    </source>
</evidence>
<dbReference type="CDD" id="cd17546">
    <property type="entry name" value="REC_hyHK_CKI1_RcsC-like"/>
    <property type="match status" value="1"/>
</dbReference>